<dbReference type="InterPro" id="IPR029134">
    <property type="entry name" value="DUF4647"/>
</dbReference>
<feature type="compositionally biased region" description="Acidic residues" evidence="1">
    <location>
        <begin position="846"/>
        <end position="865"/>
    </location>
</feature>
<dbReference type="EMBL" id="CP111028">
    <property type="protein sequence ID" value="WAR31656.1"/>
    <property type="molecule type" value="Genomic_DNA"/>
</dbReference>
<dbReference type="PANTHER" id="PTHR36130">
    <property type="entry name" value="RIKEN CDNA 4933430I17 GENE"/>
    <property type="match status" value="1"/>
</dbReference>
<feature type="compositionally biased region" description="Polar residues" evidence="1">
    <location>
        <begin position="107"/>
        <end position="116"/>
    </location>
</feature>
<feature type="region of interest" description="Disordered" evidence="1">
    <location>
        <begin position="200"/>
        <end position="229"/>
    </location>
</feature>
<feature type="compositionally biased region" description="Basic and acidic residues" evidence="1">
    <location>
        <begin position="688"/>
        <end position="753"/>
    </location>
</feature>
<gene>
    <name evidence="2" type="ORF">MAR_034198</name>
</gene>
<evidence type="ECO:0000313" key="2">
    <source>
        <dbReference type="EMBL" id="WAR31656.1"/>
    </source>
</evidence>
<accession>A0ABY7GEX9</accession>
<dbReference type="Proteomes" id="UP001164746">
    <property type="component" value="Chromosome 17"/>
</dbReference>
<keyword evidence="3" id="KW-1185">Reference proteome</keyword>
<proteinExistence type="predicted"/>
<name>A0ABY7GEX9_MYAAR</name>
<dbReference type="PANTHER" id="PTHR36130:SF1">
    <property type="entry name" value="RIKEN CDNA 4933430I17 GENE"/>
    <property type="match status" value="1"/>
</dbReference>
<feature type="compositionally biased region" description="Polar residues" evidence="1">
    <location>
        <begin position="664"/>
        <end position="685"/>
    </location>
</feature>
<feature type="region of interest" description="Disordered" evidence="1">
    <location>
        <begin position="835"/>
        <end position="926"/>
    </location>
</feature>
<protein>
    <submittedName>
        <fullName evidence="2">Uncharacterized protein</fullName>
    </submittedName>
</protein>
<feature type="region of interest" description="Disordered" evidence="1">
    <location>
        <begin position="402"/>
        <end position="806"/>
    </location>
</feature>
<feature type="compositionally biased region" description="Polar residues" evidence="1">
    <location>
        <begin position="423"/>
        <end position="440"/>
    </location>
</feature>
<feature type="compositionally biased region" description="Polar residues" evidence="1">
    <location>
        <begin position="876"/>
        <end position="905"/>
    </location>
</feature>
<feature type="compositionally biased region" description="Polar residues" evidence="1">
    <location>
        <begin position="585"/>
        <end position="639"/>
    </location>
</feature>
<organism evidence="2 3">
    <name type="scientific">Mya arenaria</name>
    <name type="common">Soft-shell clam</name>
    <dbReference type="NCBI Taxonomy" id="6604"/>
    <lineage>
        <taxon>Eukaryota</taxon>
        <taxon>Metazoa</taxon>
        <taxon>Spiralia</taxon>
        <taxon>Lophotrochozoa</taxon>
        <taxon>Mollusca</taxon>
        <taxon>Bivalvia</taxon>
        <taxon>Autobranchia</taxon>
        <taxon>Heteroconchia</taxon>
        <taxon>Euheterodonta</taxon>
        <taxon>Imparidentia</taxon>
        <taxon>Neoheterodontei</taxon>
        <taxon>Myida</taxon>
        <taxon>Myoidea</taxon>
        <taxon>Myidae</taxon>
        <taxon>Mya</taxon>
    </lineage>
</organism>
<feature type="region of interest" description="Disordered" evidence="1">
    <location>
        <begin position="947"/>
        <end position="998"/>
    </location>
</feature>
<feature type="compositionally biased region" description="Basic and acidic residues" evidence="1">
    <location>
        <begin position="953"/>
        <end position="998"/>
    </location>
</feature>
<evidence type="ECO:0000313" key="3">
    <source>
        <dbReference type="Proteomes" id="UP001164746"/>
    </source>
</evidence>
<reference evidence="2" key="1">
    <citation type="submission" date="2022-11" db="EMBL/GenBank/DDBJ databases">
        <title>Centuries of genome instability and evolution in soft-shell clam transmissible cancer (bioRxiv).</title>
        <authorList>
            <person name="Hart S.F.M."/>
            <person name="Yonemitsu M.A."/>
            <person name="Giersch R.M."/>
            <person name="Beal B.F."/>
            <person name="Arriagada G."/>
            <person name="Davis B.W."/>
            <person name="Ostrander E.A."/>
            <person name="Goff S.P."/>
            <person name="Metzger M.J."/>
        </authorList>
    </citation>
    <scope>NUCLEOTIDE SEQUENCE</scope>
    <source>
        <strain evidence="2">MELC-2E11</strain>
        <tissue evidence="2">Siphon/mantle</tissue>
    </source>
</reference>
<sequence>MAVQLHVDETSCGPMCQHPACWQSNIRQDKGFPRMKPCLRSPPDIELDLPTMKVYNMLGDYGNDNRDLYPAQFSGKPAHERQDMLHSMQKPIRDQSIKVTRAPQPSPKSGSIQTQQSRFKVVEVQEVFDPEDLQGTWDDTFVPKSYFMWVPNQKKKRQKKHWLAQSDSKSVVKSKAGIKDLTESMVPKELEHARLTARPLNENHRYQAYNSPRSRKKRALKSPRPYTMTPRTAMASSKMEFDQEGDLMSRERIREIIRRFMPPQLDRGNTNMSLASQDLLQQKKLNLHEGNKNVRQPHLMETKPVFYLDDDVMDEEFDEDLQRPTSPYGSLKDLYFGGMGAPREFSKYRRPLPAIGGDRAVSAGVLAQTKIPSISLGLPELPSGIKHTKAFTYKRKNEFDFTLGPVPTPPTSVRSTETPGSDHGTTIRVNMPSEVSNQSEHGSETRLRAKTSARGTPDRAIHSVSPTFSTKVPKAPATTPATYHPSSPPTRSGRDLTGSSIPNTPGEWPPKTGSPLQILRAPVNTPGSIMQDAGLGTIPENHTDDGTDQAHPMSRGRSVRFEIPEVPPPPSSPQLSDDGQKDPSRNTVTVNTSVPRTADISESTETKPMSGTTLRTDANTVNTSALPNENSFLRSQTLPTRELSMASTPEPWPQVNEADYEAIPTTTPESPALNTVTPATVTTGHGLSELEERAIENEKLGQKKEPIKVPSPEKEDSKETELTETERDENYVNKTPVEHSSEAVKKILEDSLKAESPAPPPPSPEPKQDSNVSANNRKIDSLPTEQNADSDMTVVQIPPKGKTNGKRLLNRQIDTFQNIDIPAKFDDLSENATIGTKLAEPKNETIVEESEHEEENETPEVDNDTAETKTDAEVINESNQDKTFSVQGSSLANRTVSEPAQSEMSSPMIEPAVSQTSHMPAMSDVSEKTSELEVFVDWTGVVGSAEIPILEGDSEKEIPDMTEDGGDHEGFKDDLRQEYKKLDKESEDQPERKLNETF</sequence>
<feature type="region of interest" description="Disordered" evidence="1">
    <location>
        <begin position="77"/>
        <end position="116"/>
    </location>
</feature>
<evidence type="ECO:0000256" key="1">
    <source>
        <dbReference type="SAM" id="MobiDB-lite"/>
    </source>
</evidence>